<accession>A0A9D4MDW5</accession>
<keyword evidence="2" id="KW-1185">Reference proteome</keyword>
<reference evidence="1" key="1">
    <citation type="journal article" date="2019" name="bioRxiv">
        <title>The Genome of the Zebra Mussel, Dreissena polymorpha: A Resource for Invasive Species Research.</title>
        <authorList>
            <person name="McCartney M.A."/>
            <person name="Auch B."/>
            <person name="Kono T."/>
            <person name="Mallez S."/>
            <person name="Zhang Y."/>
            <person name="Obille A."/>
            <person name="Becker A."/>
            <person name="Abrahante J.E."/>
            <person name="Garbe J."/>
            <person name="Badalamenti J.P."/>
            <person name="Herman A."/>
            <person name="Mangelson H."/>
            <person name="Liachko I."/>
            <person name="Sullivan S."/>
            <person name="Sone E.D."/>
            <person name="Koren S."/>
            <person name="Silverstein K.A.T."/>
            <person name="Beckman K.B."/>
            <person name="Gohl D.M."/>
        </authorList>
    </citation>
    <scope>NUCLEOTIDE SEQUENCE</scope>
    <source>
        <strain evidence="1">Duluth1</strain>
        <tissue evidence="1">Whole animal</tissue>
    </source>
</reference>
<sequence>MSRLICDEETNVCKTSQIDEHDRRPSTSIASRTFVIRPELDTGFVSDTSDYDSSHESVLNDGMIFDDVSESERESAFGDDSECSSVCKLERNVYDDIDVTNITLRNLRAMFGDRTSAVSIGDTALESFMNTVLEI</sequence>
<dbReference type="Proteomes" id="UP000828390">
    <property type="component" value="Unassembled WGS sequence"/>
</dbReference>
<name>A0A9D4MDW5_DREPO</name>
<dbReference type="EMBL" id="JAIWYP010000002">
    <property type="protein sequence ID" value="KAH3874968.1"/>
    <property type="molecule type" value="Genomic_DNA"/>
</dbReference>
<organism evidence="1 2">
    <name type="scientific">Dreissena polymorpha</name>
    <name type="common">Zebra mussel</name>
    <name type="synonym">Mytilus polymorpha</name>
    <dbReference type="NCBI Taxonomy" id="45954"/>
    <lineage>
        <taxon>Eukaryota</taxon>
        <taxon>Metazoa</taxon>
        <taxon>Spiralia</taxon>
        <taxon>Lophotrochozoa</taxon>
        <taxon>Mollusca</taxon>
        <taxon>Bivalvia</taxon>
        <taxon>Autobranchia</taxon>
        <taxon>Heteroconchia</taxon>
        <taxon>Euheterodonta</taxon>
        <taxon>Imparidentia</taxon>
        <taxon>Neoheterodontei</taxon>
        <taxon>Myida</taxon>
        <taxon>Dreissenoidea</taxon>
        <taxon>Dreissenidae</taxon>
        <taxon>Dreissena</taxon>
    </lineage>
</organism>
<proteinExistence type="predicted"/>
<reference evidence="1" key="2">
    <citation type="submission" date="2020-11" db="EMBL/GenBank/DDBJ databases">
        <authorList>
            <person name="McCartney M.A."/>
            <person name="Auch B."/>
            <person name="Kono T."/>
            <person name="Mallez S."/>
            <person name="Becker A."/>
            <person name="Gohl D.M."/>
            <person name="Silverstein K.A.T."/>
            <person name="Koren S."/>
            <person name="Bechman K.B."/>
            <person name="Herman A."/>
            <person name="Abrahante J.E."/>
            <person name="Garbe J."/>
        </authorList>
    </citation>
    <scope>NUCLEOTIDE SEQUENCE</scope>
    <source>
        <strain evidence="1">Duluth1</strain>
        <tissue evidence="1">Whole animal</tissue>
    </source>
</reference>
<protein>
    <submittedName>
        <fullName evidence="1">Uncharacterized protein</fullName>
    </submittedName>
</protein>
<comment type="caution">
    <text evidence="1">The sequence shown here is derived from an EMBL/GenBank/DDBJ whole genome shotgun (WGS) entry which is preliminary data.</text>
</comment>
<evidence type="ECO:0000313" key="2">
    <source>
        <dbReference type="Proteomes" id="UP000828390"/>
    </source>
</evidence>
<evidence type="ECO:0000313" key="1">
    <source>
        <dbReference type="EMBL" id="KAH3874968.1"/>
    </source>
</evidence>
<gene>
    <name evidence="1" type="ORF">DPMN_038226</name>
</gene>
<dbReference type="AlphaFoldDB" id="A0A9D4MDW5"/>